<evidence type="ECO:0000256" key="7">
    <source>
        <dbReference type="SAM" id="MobiDB-lite"/>
    </source>
</evidence>
<dbReference type="SUPFAM" id="SSF47240">
    <property type="entry name" value="Ferritin-like"/>
    <property type="match status" value="1"/>
</dbReference>
<evidence type="ECO:0000256" key="3">
    <source>
        <dbReference type="ARBA" id="ARBA00022692"/>
    </source>
</evidence>
<proteinExistence type="inferred from homology"/>
<dbReference type="InterPro" id="IPR029962">
    <property type="entry name" value="TBL"/>
</dbReference>
<evidence type="ECO:0000256" key="1">
    <source>
        <dbReference type="ARBA" id="ARBA00004167"/>
    </source>
</evidence>
<reference evidence="10 11" key="1">
    <citation type="journal article" date="2021" name="Nat. Commun.">
        <title>Incipient diploidization of the medicinal plant Perilla within 10,000 years.</title>
        <authorList>
            <person name="Zhang Y."/>
            <person name="Shen Q."/>
            <person name="Leng L."/>
            <person name="Zhang D."/>
            <person name="Chen S."/>
            <person name="Shi Y."/>
            <person name="Ning Z."/>
            <person name="Chen S."/>
        </authorList>
    </citation>
    <scope>NUCLEOTIDE SEQUENCE [LARGE SCALE GENOMIC DNA]</scope>
    <source>
        <strain evidence="11">cv. PC099</strain>
    </source>
</reference>
<evidence type="ECO:0000313" key="11">
    <source>
        <dbReference type="Proteomes" id="UP001190926"/>
    </source>
</evidence>
<feature type="compositionally biased region" description="Basic and acidic residues" evidence="7">
    <location>
        <begin position="146"/>
        <end position="156"/>
    </location>
</feature>
<evidence type="ECO:0000313" key="10">
    <source>
        <dbReference type="EMBL" id="KAH6837540.1"/>
    </source>
</evidence>
<dbReference type="Gene3D" id="1.20.1260.10">
    <property type="match status" value="1"/>
</dbReference>
<evidence type="ECO:0000259" key="8">
    <source>
        <dbReference type="Pfam" id="PF13839"/>
    </source>
</evidence>
<evidence type="ECO:0000256" key="6">
    <source>
        <dbReference type="ARBA" id="ARBA00023136"/>
    </source>
</evidence>
<keyword evidence="5" id="KW-1133">Transmembrane helix</keyword>
<gene>
    <name evidence="10" type="ORF">C2S53_009847</name>
</gene>
<dbReference type="PANTHER" id="PTHR32285:SF239">
    <property type="entry name" value="PROTEIN TRICHOME BIREFRINGENCE-LIKE 34"/>
    <property type="match status" value="1"/>
</dbReference>
<feature type="domain" description="Trichome birefringence-like C-terminal" evidence="8">
    <location>
        <begin position="223"/>
        <end position="512"/>
    </location>
</feature>
<dbReference type="Pfam" id="PF13839">
    <property type="entry name" value="PC-Esterase"/>
    <property type="match status" value="1"/>
</dbReference>
<keyword evidence="11" id="KW-1185">Reference proteome</keyword>
<feature type="domain" description="Trichome birefringence-like N-terminal" evidence="9">
    <location>
        <begin position="169"/>
        <end position="222"/>
    </location>
</feature>
<dbReference type="InterPro" id="IPR009078">
    <property type="entry name" value="Ferritin-like_SF"/>
</dbReference>
<keyword evidence="3" id="KW-0812">Transmembrane</keyword>
<comment type="caution">
    <text evidence="10">The sequence shown here is derived from an EMBL/GenBank/DDBJ whole genome shotgun (WGS) entry which is preliminary data.</text>
</comment>
<evidence type="ECO:0000256" key="4">
    <source>
        <dbReference type="ARBA" id="ARBA00022968"/>
    </source>
</evidence>
<dbReference type="AlphaFoldDB" id="A0AAD4JQZ6"/>
<dbReference type="GO" id="GO:0016020">
    <property type="term" value="C:membrane"/>
    <property type="evidence" value="ECO:0007669"/>
    <property type="project" value="UniProtKB-SubCell"/>
</dbReference>
<organism evidence="10 11">
    <name type="scientific">Perilla frutescens var. hirtella</name>
    <name type="common">Perilla citriodora</name>
    <name type="synonym">Perilla setoyensis</name>
    <dbReference type="NCBI Taxonomy" id="608512"/>
    <lineage>
        <taxon>Eukaryota</taxon>
        <taxon>Viridiplantae</taxon>
        <taxon>Streptophyta</taxon>
        <taxon>Embryophyta</taxon>
        <taxon>Tracheophyta</taxon>
        <taxon>Spermatophyta</taxon>
        <taxon>Magnoliopsida</taxon>
        <taxon>eudicotyledons</taxon>
        <taxon>Gunneridae</taxon>
        <taxon>Pentapetalae</taxon>
        <taxon>asterids</taxon>
        <taxon>lamiids</taxon>
        <taxon>Lamiales</taxon>
        <taxon>Lamiaceae</taxon>
        <taxon>Nepetoideae</taxon>
        <taxon>Elsholtzieae</taxon>
        <taxon>Perilla</taxon>
    </lineage>
</organism>
<evidence type="ECO:0000259" key="9">
    <source>
        <dbReference type="Pfam" id="PF14416"/>
    </source>
</evidence>
<dbReference type="InterPro" id="IPR026057">
    <property type="entry name" value="TBL_C"/>
</dbReference>
<feature type="region of interest" description="Disordered" evidence="7">
    <location>
        <begin position="128"/>
        <end position="162"/>
    </location>
</feature>
<dbReference type="EMBL" id="SDAM02000017">
    <property type="protein sequence ID" value="KAH6837540.1"/>
    <property type="molecule type" value="Genomic_DNA"/>
</dbReference>
<dbReference type="InterPro" id="IPR012347">
    <property type="entry name" value="Ferritin-like"/>
</dbReference>
<evidence type="ECO:0000256" key="2">
    <source>
        <dbReference type="ARBA" id="ARBA00007727"/>
    </source>
</evidence>
<dbReference type="GO" id="GO:0005794">
    <property type="term" value="C:Golgi apparatus"/>
    <property type="evidence" value="ECO:0007669"/>
    <property type="project" value="TreeGrafter"/>
</dbReference>
<evidence type="ECO:0000256" key="5">
    <source>
        <dbReference type="ARBA" id="ARBA00022989"/>
    </source>
</evidence>
<dbReference type="GO" id="GO:0016413">
    <property type="term" value="F:O-acetyltransferase activity"/>
    <property type="evidence" value="ECO:0007669"/>
    <property type="project" value="InterPro"/>
</dbReference>
<sequence>MFSHSQTSMPHHPSKSDEVGSRASVEVKECKSPINEQIDMEYCESYVFHALYAYFDGDNVTLKGLAIHGTSIVIGEVNQRKLLKLLSVADSSNDPQLADFVEWVLEGAASVTAAALYLTAAQNAGILRRQQESQKQRSPPPPPLARNEERETRREEEEQTAVVNETKPSCNLFSGKWVYDNASSAMYEDGRCSFMMGDYACEKYGRKDLRYRNWRWQPHHCDLPRFNGTALLEKIRGKRLVFVGDSLNRNQWTSMLCLIESSLNQSSNKSVIRKDNLFIFEATEYNATIEFYWSPLLVESNCDHPFAHSVSDRVVRITSIEKHARHWNDADILVFDSFMWWVMPSMTILWGSFEGSNAIYKRVDKMHLRMYEMALNTWSDWLEFNVNRTKTKLFFMSLSPTHTYGESWNVQQNCYNETEPISKEGYWGVMSDRRMMNIIESTIKKLEMKGVRIEYLNITHLSDYRKDAHPSIYKNFQRSPSEMQLADPKTYADCLHWCLPGVPDVWNHILYYYIMNL</sequence>
<comment type="similarity">
    <text evidence="2">Belongs to the PC-esterase family. TBL subfamily.</text>
</comment>
<name>A0AAD4JQZ6_PERFH</name>
<protein>
    <submittedName>
        <fullName evidence="10">TRICHOME BIREFRINGENCE-LIKE 34</fullName>
    </submittedName>
</protein>
<dbReference type="PANTHER" id="PTHR32285">
    <property type="entry name" value="PROTEIN TRICHOME BIREFRINGENCE-LIKE 9-RELATED"/>
    <property type="match status" value="1"/>
</dbReference>
<feature type="region of interest" description="Disordered" evidence="7">
    <location>
        <begin position="1"/>
        <end position="23"/>
    </location>
</feature>
<dbReference type="Pfam" id="PF14416">
    <property type="entry name" value="PMR5N"/>
    <property type="match status" value="1"/>
</dbReference>
<accession>A0AAD4JQZ6</accession>
<dbReference type="InterPro" id="IPR025846">
    <property type="entry name" value="TBL_N"/>
</dbReference>
<dbReference type="Proteomes" id="UP001190926">
    <property type="component" value="Unassembled WGS sequence"/>
</dbReference>
<comment type="subcellular location">
    <subcellularLocation>
        <location evidence="1">Membrane</location>
        <topology evidence="1">Single-pass membrane protein</topology>
    </subcellularLocation>
</comment>
<keyword evidence="6" id="KW-0472">Membrane</keyword>
<keyword evidence="4" id="KW-0735">Signal-anchor</keyword>
<feature type="compositionally biased region" description="Basic and acidic residues" evidence="7">
    <location>
        <begin position="14"/>
        <end position="23"/>
    </location>
</feature>